<dbReference type="InterPro" id="IPR033786">
    <property type="entry name" value="TTHB210-like"/>
</dbReference>
<dbReference type="NCBIfam" id="TIGR02595">
    <property type="entry name" value="PEP_CTERM"/>
    <property type="match status" value="1"/>
</dbReference>
<keyword evidence="4" id="KW-1185">Reference proteome</keyword>
<protein>
    <recommendedName>
        <fullName evidence="2">Ice-binding protein C-terminal domain-containing protein</fullName>
    </recommendedName>
</protein>
<evidence type="ECO:0000313" key="3">
    <source>
        <dbReference type="EMBL" id="GAA0565275.1"/>
    </source>
</evidence>
<organism evidence="3 4">
    <name type="scientific">Rhizomicrobium electricum</name>
    <dbReference type="NCBI Taxonomy" id="480070"/>
    <lineage>
        <taxon>Bacteria</taxon>
        <taxon>Pseudomonadati</taxon>
        <taxon>Pseudomonadota</taxon>
        <taxon>Alphaproteobacteria</taxon>
        <taxon>Micropepsales</taxon>
        <taxon>Micropepsaceae</taxon>
        <taxon>Rhizomicrobium</taxon>
    </lineage>
</organism>
<dbReference type="InterPro" id="IPR013424">
    <property type="entry name" value="Ice-binding_C"/>
</dbReference>
<proteinExistence type="predicted"/>
<keyword evidence="1" id="KW-0732">Signal</keyword>
<evidence type="ECO:0000256" key="1">
    <source>
        <dbReference type="SAM" id="SignalP"/>
    </source>
</evidence>
<comment type="caution">
    <text evidence="3">The sequence shown here is derived from an EMBL/GenBank/DDBJ whole genome shotgun (WGS) entry which is preliminary data.</text>
</comment>
<sequence>MKFSLYSLIAAAALATAAQATVVAGTSGSLNGGSVTAFADVTGSHLNAVGYKVSGAVVRDPGASGGELFLTLPSQASATGFTVLGLEWNPHGHEPAGVYDQPHFDLHFYYIPDSKRMTIPGGVIGGVDPKLLPAGYSQPGPTVPMMGGHSVDLTSSEWNGGSFTQTFIYGFFEGKEIFLEPMVTQAYFQSLIGSESFTIRQPGMYGQDVVPDLVPTKVTYAYDRDSDLYTISLGDFIGTSVPEPSSLALVAFGIPAVGFALRRARRKKTA</sequence>
<reference evidence="4" key="1">
    <citation type="journal article" date="2019" name="Int. J. Syst. Evol. Microbiol.">
        <title>The Global Catalogue of Microorganisms (GCM) 10K type strain sequencing project: providing services to taxonomists for standard genome sequencing and annotation.</title>
        <authorList>
            <consortium name="The Broad Institute Genomics Platform"/>
            <consortium name="The Broad Institute Genome Sequencing Center for Infectious Disease"/>
            <person name="Wu L."/>
            <person name="Ma J."/>
        </authorList>
    </citation>
    <scope>NUCLEOTIDE SEQUENCE [LARGE SCALE GENOMIC DNA]</scope>
    <source>
        <strain evidence="4">JCM 15089</strain>
    </source>
</reference>
<evidence type="ECO:0000313" key="4">
    <source>
        <dbReference type="Proteomes" id="UP001499951"/>
    </source>
</evidence>
<dbReference type="Pfam" id="PF07589">
    <property type="entry name" value="PEP-CTERM"/>
    <property type="match status" value="1"/>
</dbReference>
<name>A0ABP3PKH7_9PROT</name>
<feature type="signal peptide" evidence="1">
    <location>
        <begin position="1"/>
        <end position="20"/>
    </location>
</feature>
<dbReference type="CDD" id="cd11669">
    <property type="entry name" value="TTHB210-like"/>
    <property type="match status" value="1"/>
</dbReference>
<dbReference type="Proteomes" id="UP001499951">
    <property type="component" value="Unassembled WGS sequence"/>
</dbReference>
<feature type="chain" id="PRO_5046025014" description="Ice-binding protein C-terminal domain-containing protein" evidence="1">
    <location>
        <begin position="21"/>
        <end position="270"/>
    </location>
</feature>
<feature type="domain" description="Ice-binding protein C-terminal" evidence="2">
    <location>
        <begin position="240"/>
        <end position="263"/>
    </location>
</feature>
<gene>
    <name evidence="3" type="ORF">GCM10008942_12030</name>
</gene>
<accession>A0ABP3PKH7</accession>
<evidence type="ECO:0000259" key="2">
    <source>
        <dbReference type="Pfam" id="PF07589"/>
    </source>
</evidence>
<dbReference type="EMBL" id="BAAADD010000003">
    <property type="protein sequence ID" value="GAA0565275.1"/>
    <property type="molecule type" value="Genomic_DNA"/>
</dbReference>
<dbReference type="RefSeq" id="WP_166933561.1">
    <property type="nucleotide sequence ID" value="NZ_BAAADD010000003.1"/>
</dbReference>